<evidence type="ECO:0000259" key="5">
    <source>
        <dbReference type="PROSITE" id="PS50893"/>
    </source>
</evidence>
<dbReference type="Proteomes" id="UP000001964">
    <property type="component" value="Chromosome"/>
</dbReference>
<dbReference type="EMBL" id="CP000449">
    <property type="protein sequence ID" value="ABI66770.1"/>
    <property type="molecule type" value="Genomic_DNA"/>
</dbReference>
<dbReference type="HOGENOM" id="CLU_000604_1_2_5"/>
<dbReference type="InterPro" id="IPR015860">
    <property type="entry name" value="ABC_transpr_TagH-like"/>
</dbReference>
<dbReference type="CDD" id="cd03220">
    <property type="entry name" value="ABC_KpsT_Wzt"/>
    <property type="match status" value="1"/>
</dbReference>
<name>Q0ALS3_MARMM</name>
<dbReference type="AlphaFoldDB" id="Q0ALS3"/>
<dbReference type="GO" id="GO:0005524">
    <property type="term" value="F:ATP binding"/>
    <property type="evidence" value="ECO:0007669"/>
    <property type="project" value="UniProtKB-KW"/>
</dbReference>
<evidence type="ECO:0000256" key="2">
    <source>
        <dbReference type="ARBA" id="ARBA00022448"/>
    </source>
</evidence>
<evidence type="ECO:0000256" key="3">
    <source>
        <dbReference type="ARBA" id="ARBA00022741"/>
    </source>
</evidence>
<proteinExistence type="inferred from homology"/>
<dbReference type="Pfam" id="PF00005">
    <property type="entry name" value="ABC_tran"/>
    <property type="match status" value="1"/>
</dbReference>
<dbReference type="KEGG" id="mmr:Mmar10_2482"/>
<dbReference type="eggNOG" id="COG1134">
    <property type="taxonomic scope" value="Bacteria"/>
</dbReference>
<dbReference type="STRING" id="394221.Mmar10_2482"/>
<dbReference type="InterPro" id="IPR003593">
    <property type="entry name" value="AAA+_ATPase"/>
</dbReference>
<dbReference type="PANTHER" id="PTHR46743">
    <property type="entry name" value="TEICHOIC ACIDS EXPORT ATP-BINDING PROTEIN TAGH"/>
    <property type="match status" value="1"/>
</dbReference>
<dbReference type="SMART" id="SM00382">
    <property type="entry name" value="AAA"/>
    <property type="match status" value="1"/>
</dbReference>
<evidence type="ECO:0000313" key="7">
    <source>
        <dbReference type="Proteomes" id="UP000001964"/>
    </source>
</evidence>
<feature type="domain" description="ABC transporter" evidence="5">
    <location>
        <begin position="14"/>
        <end position="233"/>
    </location>
</feature>
<dbReference type="PANTHER" id="PTHR46743:SF2">
    <property type="entry name" value="TEICHOIC ACIDS EXPORT ATP-BINDING PROTEIN TAGH"/>
    <property type="match status" value="1"/>
</dbReference>
<dbReference type="PROSITE" id="PS50893">
    <property type="entry name" value="ABC_TRANSPORTER_2"/>
    <property type="match status" value="1"/>
</dbReference>
<dbReference type="SUPFAM" id="SSF52540">
    <property type="entry name" value="P-loop containing nucleoside triphosphate hydrolases"/>
    <property type="match status" value="1"/>
</dbReference>
<gene>
    <name evidence="6" type="ordered locus">Mmar10_2482</name>
</gene>
<evidence type="ECO:0000256" key="4">
    <source>
        <dbReference type="ARBA" id="ARBA00022840"/>
    </source>
</evidence>
<accession>Q0ALS3</accession>
<comment type="similarity">
    <text evidence="1">Belongs to the ABC transporter superfamily.</text>
</comment>
<reference evidence="6 7" key="1">
    <citation type="submission" date="2006-08" db="EMBL/GenBank/DDBJ databases">
        <title>Complete sequence of Maricaulis maris MCS10.</title>
        <authorList>
            <consortium name="US DOE Joint Genome Institute"/>
            <person name="Copeland A."/>
            <person name="Lucas S."/>
            <person name="Lapidus A."/>
            <person name="Barry K."/>
            <person name="Detter J.C."/>
            <person name="Glavina del Rio T."/>
            <person name="Hammon N."/>
            <person name="Israni S."/>
            <person name="Dalin E."/>
            <person name="Tice H."/>
            <person name="Pitluck S."/>
            <person name="Saunders E."/>
            <person name="Brettin T."/>
            <person name="Bruce D."/>
            <person name="Han C."/>
            <person name="Tapia R."/>
            <person name="Gilna P."/>
            <person name="Schmutz J."/>
            <person name="Larimer F."/>
            <person name="Land M."/>
            <person name="Hauser L."/>
            <person name="Kyrpides N."/>
            <person name="Mikhailova N."/>
            <person name="Viollier P."/>
            <person name="Stephens C."/>
            <person name="Richardson P."/>
        </authorList>
    </citation>
    <scope>NUCLEOTIDE SEQUENCE [LARGE SCALE GENOMIC DNA]</scope>
    <source>
        <strain evidence="6 7">MCS10</strain>
    </source>
</reference>
<keyword evidence="4" id="KW-0067">ATP-binding</keyword>
<dbReference type="GO" id="GO:0140359">
    <property type="term" value="F:ABC-type transporter activity"/>
    <property type="evidence" value="ECO:0007669"/>
    <property type="project" value="InterPro"/>
</dbReference>
<evidence type="ECO:0000256" key="1">
    <source>
        <dbReference type="ARBA" id="ARBA00005417"/>
    </source>
</evidence>
<keyword evidence="2" id="KW-0813">Transport</keyword>
<dbReference type="RefSeq" id="WP_011644415.1">
    <property type="nucleotide sequence ID" value="NC_008347.1"/>
</dbReference>
<dbReference type="GO" id="GO:0016887">
    <property type="term" value="F:ATP hydrolysis activity"/>
    <property type="evidence" value="ECO:0007669"/>
    <property type="project" value="InterPro"/>
</dbReference>
<dbReference type="Gene3D" id="3.40.50.300">
    <property type="entry name" value="P-loop containing nucleotide triphosphate hydrolases"/>
    <property type="match status" value="1"/>
</dbReference>
<dbReference type="OrthoDB" id="9778870at2"/>
<dbReference type="InterPro" id="IPR050683">
    <property type="entry name" value="Bact_Polysacc_Export_ATP-bd"/>
</dbReference>
<keyword evidence="7" id="KW-1185">Reference proteome</keyword>
<protein>
    <submittedName>
        <fullName evidence="6">ABC transporter related protein</fullName>
    </submittedName>
</protein>
<organism evidence="6 7">
    <name type="scientific">Maricaulis maris (strain MCS10)</name>
    <name type="common">Caulobacter maris</name>
    <dbReference type="NCBI Taxonomy" id="394221"/>
    <lineage>
        <taxon>Bacteria</taxon>
        <taxon>Pseudomonadati</taxon>
        <taxon>Pseudomonadota</taxon>
        <taxon>Alphaproteobacteria</taxon>
        <taxon>Maricaulales</taxon>
        <taxon>Maricaulaceae</taxon>
        <taxon>Maricaulis</taxon>
    </lineage>
</organism>
<sequence length="237" mass="25540">MSVAPFIKVDDLHIRYTNSSKSGDSSWALQGVSFEVTQGDRLGILGRNGSGKSTLLRTLAGIYLPERGQVEVVGDVASIFNASLGFVPEATGWENIFLRGAVMGLSLKEAGSLAPSIIEFAQLGDWIHEPLSRYSSGMALRLAFAITTAVSADVLLMDEWLGAGDAEFIRKARVRMREVVEQSGLLVLATHNLQLMRNICNKAMIIDAGKIVSLGEIDDVVAAYRKMLEDKIVAGGV</sequence>
<dbReference type="InterPro" id="IPR027417">
    <property type="entry name" value="P-loop_NTPase"/>
</dbReference>
<dbReference type="InterPro" id="IPR003439">
    <property type="entry name" value="ABC_transporter-like_ATP-bd"/>
</dbReference>
<evidence type="ECO:0000313" key="6">
    <source>
        <dbReference type="EMBL" id="ABI66770.1"/>
    </source>
</evidence>
<dbReference type="GO" id="GO:0016020">
    <property type="term" value="C:membrane"/>
    <property type="evidence" value="ECO:0007669"/>
    <property type="project" value="InterPro"/>
</dbReference>
<keyword evidence="3" id="KW-0547">Nucleotide-binding</keyword>